<dbReference type="InterPro" id="IPR004701">
    <property type="entry name" value="PTS_EIIA_man-typ"/>
</dbReference>
<dbReference type="SUPFAM" id="SSF55804">
    <property type="entry name" value="Phoshotransferase/anion transport protein"/>
    <property type="match status" value="1"/>
</dbReference>
<dbReference type="InterPro" id="IPR002178">
    <property type="entry name" value="PTS_EIIA_type-2_dom"/>
</dbReference>
<keyword evidence="1" id="KW-0808">Transferase</keyword>
<dbReference type="InterPro" id="IPR025943">
    <property type="entry name" value="Sigma_54_int_dom_ATP-bd_2"/>
</dbReference>
<sequence>MRRRKMDKILREIQREDKKNPYTDQELAEMLNVARSEVISVRKKNNILDSRERRKKILIKDISKIVSENPQMSERKITEILIENGYNISRSAVSKLLKEENLNQSKIGIKDKDPASSGKYVKVSKVVEEDGFEELIGIKGSLKEKVNLAKSAIMYPPNGLHTIIYGETGVGKSELATCMYKYAIKNNIKEENSPFIVFNCADYAENPNLLIAQLFGVVKGAYTGADANREGLVEQANNGILFLDEIHRLPAAGQEILFSLIDRGEFRRLGESSSNRKANVLIISATTENPDSNLLQTFRRRIPMVINLPNMSERPKSERYEIIIKFFEREAKRVNKNFIITKEVMCALMNYKCTGNIGQLKSDIQVTCARAFSKSIFSSDKVIIDLDSLRDYIKSGYYDCNCKNEKYSEFSVEDIYIDISELVSGKNRILSDNEISEIYNYAEKELKVLESKCFSEEELKNAFIEKLDKKFNAIKNNKNLSDRRSRIDWGGQLKESTLEIMDKVIVFIKEQFKHVNQGLYLALAIHIEHAIGRIKDGKTIINPSLDKIKASMPMEYELSRYIMGIVEDLTQVTFPEDELGYLAYYINKFCYNEESIKDKVKVVIVTHGKVGIEMSKVVNHILGIECTLGIEIALTDSPSEGIEHVLEELQKIEARKGILVLIDMGSLVILGDEVEKRLGIRCKTVNRVDTLLAMEAGKLATIEGKSLDGIIADLKKNKNYAMINTNKFSYRKNEYGKKNVIITLCLSGVGTALNLKEHIEKQIKEYDTLIEVKPVAFLNNNLEEELNDIESEYNIIAICGTIDIDYKNVPFISYNEVLGKNGINKVLEHLNSKQPALNIENQLNNLIHEDLILYNFEGISKEYIIDTLVSKLEEGGYVDSKYILSVYKREAMGSVVMASKVAVPHGLPENVIKPAIAIARLNKPIVWDNKFMVDLVVLLALKENNKKEIRSLFSKINDQHTLEVLLNTEDKNEIKELLS</sequence>
<dbReference type="Pfam" id="PF00359">
    <property type="entry name" value="PTS_EIIA_2"/>
    <property type="match status" value="1"/>
</dbReference>
<evidence type="ECO:0000259" key="6">
    <source>
        <dbReference type="PROSITE" id="PS51096"/>
    </source>
</evidence>
<dbReference type="InterPro" id="IPR016152">
    <property type="entry name" value="PTrfase/Anion_transptr"/>
</dbReference>
<dbReference type="InterPro" id="IPR027417">
    <property type="entry name" value="P-loop_NTPase"/>
</dbReference>
<dbReference type="GO" id="GO:0016740">
    <property type="term" value="F:transferase activity"/>
    <property type="evidence" value="ECO:0007669"/>
    <property type="project" value="UniProtKB-KW"/>
</dbReference>
<gene>
    <name evidence="8" type="ordered locus">CD630_23280</name>
</gene>
<dbReference type="Pfam" id="PF03610">
    <property type="entry name" value="EIIA-man"/>
    <property type="match status" value="1"/>
</dbReference>
<protein>
    <submittedName>
        <fullName evidence="8">Transcription antiterminator, PTS operon regulator</fullName>
    </submittedName>
</protein>
<dbReference type="KEGG" id="cdf:CD630_23280"/>
<feature type="domain" description="PTS EIIA type-4" evidence="6">
    <location>
        <begin position="599"/>
        <end position="740"/>
    </location>
</feature>
<dbReference type="GO" id="GO:0009401">
    <property type="term" value="P:phosphoenolpyruvate-dependent sugar phosphotransferase system"/>
    <property type="evidence" value="ECO:0007669"/>
    <property type="project" value="InterPro"/>
</dbReference>
<dbReference type="EnsemblBacteria" id="CAJ69215">
    <property type="protein sequence ID" value="CAJ69215"/>
    <property type="gene ID" value="CD630_23280"/>
</dbReference>
<feature type="domain" description="PTS EIIA type-2" evidence="5">
    <location>
        <begin position="845"/>
        <end position="979"/>
    </location>
</feature>
<dbReference type="SMART" id="SM00382">
    <property type="entry name" value="AAA"/>
    <property type="match status" value="1"/>
</dbReference>
<dbReference type="SUPFAM" id="SSF52540">
    <property type="entry name" value="P-loop containing nucleoside triphosphate hydrolases"/>
    <property type="match status" value="1"/>
</dbReference>
<proteinExistence type="predicted"/>
<dbReference type="InterPro" id="IPR011608">
    <property type="entry name" value="PRD"/>
</dbReference>
<dbReference type="GO" id="GO:0016020">
    <property type="term" value="C:membrane"/>
    <property type="evidence" value="ECO:0007669"/>
    <property type="project" value="InterPro"/>
</dbReference>
<keyword evidence="2" id="KW-0547">Nucleotide-binding</keyword>
<dbReference type="AlphaFoldDB" id="Q185K2"/>
<feature type="domain" description="PRD" evidence="7">
    <location>
        <begin position="492"/>
        <end position="596"/>
    </location>
</feature>
<evidence type="ECO:0000256" key="2">
    <source>
        <dbReference type="ARBA" id="ARBA00022741"/>
    </source>
</evidence>
<dbReference type="OrthoDB" id="9765164at2"/>
<evidence type="ECO:0000256" key="3">
    <source>
        <dbReference type="ARBA" id="ARBA00022840"/>
    </source>
</evidence>
<dbReference type="eggNOG" id="COG1762">
    <property type="taxonomic scope" value="Bacteria"/>
</dbReference>
<dbReference type="eggNOG" id="COG3933">
    <property type="taxonomic scope" value="Bacteria"/>
</dbReference>
<dbReference type="Gene3D" id="3.40.50.2300">
    <property type="match status" value="1"/>
</dbReference>
<organism evidence="8 9">
    <name type="scientific">Clostridioides difficile (strain 630)</name>
    <name type="common">Peptoclostridium difficile</name>
    <dbReference type="NCBI Taxonomy" id="272563"/>
    <lineage>
        <taxon>Bacteria</taxon>
        <taxon>Bacillati</taxon>
        <taxon>Bacillota</taxon>
        <taxon>Clostridia</taxon>
        <taxon>Peptostreptococcales</taxon>
        <taxon>Peptostreptococcaceae</taxon>
        <taxon>Clostridioides</taxon>
    </lineage>
</organism>
<evidence type="ECO:0000259" key="7">
    <source>
        <dbReference type="PROSITE" id="PS51372"/>
    </source>
</evidence>
<dbReference type="PROSITE" id="PS50045">
    <property type="entry name" value="SIGMA54_INTERACT_4"/>
    <property type="match status" value="1"/>
</dbReference>
<dbReference type="eggNOG" id="COG2801">
    <property type="taxonomic scope" value="Bacteria"/>
</dbReference>
<accession>Q185K2</accession>
<name>Q185K2_CLOD6</name>
<dbReference type="PhylomeDB" id="Q185K2"/>
<dbReference type="PROSITE" id="PS51094">
    <property type="entry name" value="PTS_EIIA_TYPE_2"/>
    <property type="match status" value="1"/>
</dbReference>
<dbReference type="Pfam" id="PF00874">
    <property type="entry name" value="PRD"/>
    <property type="match status" value="1"/>
</dbReference>
<dbReference type="SUPFAM" id="SSF53062">
    <property type="entry name" value="PTS system fructose IIA component-like"/>
    <property type="match status" value="1"/>
</dbReference>
<reference evidence="8 9" key="1">
    <citation type="journal article" date="2006" name="Nat. Genet.">
        <title>The multidrug-resistant human pathogen Clostridium difficile has a highly mobile, mosaic genome.</title>
        <authorList>
            <person name="Sebaihia M."/>
            <person name="Wren B.W."/>
            <person name="Mullany P."/>
            <person name="Fairweather N.F."/>
            <person name="Minton N."/>
            <person name="Stabler R."/>
            <person name="Thomson N.R."/>
            <person name="Roberts A.P."/>
            <person name="Cerdeno-Tarraga A.M."/>
            <person name="Wang H."/>
            <person name="Holden M.T.G."/>
            <person name="Wright A."/>
            <person name="Churcher C."/>
            <person name="Quail M.A."/>
            <person name="Baker S."/>
            <person name="Bason N."/>
            <person name="Brooks K."/>
            <person name="Chillingworth T."/>
            <person name="Cronin A."/>
            <person name="Davis P."/>
            <person name="Dowd L."/>
            <person name="Fraser A."/>
            <person name="Feltwell T."/>
            <person name="Hance Z."/>
            <person name="Holroyd S."/>
            <person name="Jagels K."/>
            <person name="Moule S."/>
            <person name="Mungall K."/>
            <person name="Price C."/>
            <person name="Rabbinowitsch R."/>
            <person name="Sharp S."/>
            <person name="Simmonds M."/>
            <person name="Steven K."/>
            <person name="Unwin L."/>
            <person name="Whithead S."/>
            <person name="Dupuy B."/>
            <person name="Dougan G."/>
            <person name="Barrell B.and.Parkhill.J."/>
        </authorList>
    </citation>
    <scope>NUCLEOTIDE SEQUENCE [LARGE SCALE GENOMIC DNA]</scope>
    <source>
        <strain evidence="8 9">630</strain>
    </source>
</reference>
<dbReference type="PROSITE" id="PS51372">
    <property type="entry name" value="PRD_2"/>
    <property type="match status" value="1"/>
</dbReference>
<dbReference type="CDD" id="cd00211">
    <property type="entry name" value="PTS_IIA_fru"/>
    <property type="match status" value="1"/>
</dbReference>
<dbReference type="InterPro" id="IPR036662">
    <property type="entry name" value="PTS_EIIA_man-typ_sf"/>
</dbReference>
<evidence type="ECO:0000313" key="9">
    <source>
        <dbReference type="Proteomes" id="UP000001978"/>
    </source>
</evidence>
<dbReference type="Gene3D" id="3.40.50.300">
    <property type="entry name" value="P-loop containing nucleotide triphosphate hydrolases"/>
    <property type="match status" value="1"/>
</dbReference>
<dbReference type="Gene3D" id="3.40.930.10">
    <property type="entry name" value="Mannitol-specific EII, Chain A"/>
    <property type="match status" value="1"/>
</dbReference>
<keyword evidence="3" id="KW-0067">ATP-binding</keyword>
<dbReference type="PATRIC" id="fig|272563.8.peg.2445"/>
<dbReference type="GO" id="GO:0005524">
    <property type="term" value="F:ATP binding"/>
    <property type="evidence" value="ECO:0007669"/>
    <property type="project" value="UniProtKB-KW"/>
</dbReference>
<dbReference type="PANTHER" id="PTHR32071:SF38">
    <property type="entry name" value="PSP OPERON TRANSCRIPTIONAL ACTIVATOR"/>
    <property type="match status" value="1"/>
</dbReference>
<evidence type="ECO:0000259" key="5">
    <source>
        <dbReference type="PROSITE" id="PS51094"/>
    </source>
</evidence>
<dbReference type="PROSITE" id="PS00676">
    <property type="entry name" value="SIGMA54_INTERACT_2"/>
    <property type="match status" value="1"/>
</dbReference>
<dbReference type="STRING" id="272563.CD630_23280"/>
<feature type="domain" description="Sigma-54 factor interaction" evidence="4">
    <location>
        <begin position="135"/>
        <end position="369"/>
    </location>
</feature>
<evidence type="ECO:0000313" key="8">
    <source>
        <dbReference type="EMBL" id="CAJ69215.1"/>
    </source>
</evidence>
<dbReference type="PROSITE" id="PS00372">
    <property type="entry name" value="PTS_EIIA_TYPE_2_HIS"/>
    <property type="match status" value="1"/>
</dbReference>
<dbReference type="InterPro" id="IPR002078">
    <property type="entry name" value="Sigma_54_int"/>
</dbReference>
<dbReference type="PROSITE" id="PS51096">
    <property type="entry name" value="PTS_EIIA_TYPE_4"/>
    <property type="match status" value="1"/>
</dbReference>
<dbReference type="BioCyc" id="PDIF272563:G12WB-2480-MONOMER"/>
<dbReference type="Proteomes" id="UP000001978">
    <property type="component" value="Chromosome"/>
</dbReference>
<dbReference type="InterPro" id="IPR003593">
    <property type="entry name" value="AAA+_ATPase"/>
</dbReference>
<evidence type="ECO:0000256" key="1">
    <source>
        <dbReference type="ARBA" id="ARBA00022679"/>
    </source>
</evidence>
<dbReference type="EMBL" id="AM180355">
    <property type="protein sequence ID" value="CAJ69215.1"/>
    <property type="molecule type" value="Genomic_DNA"/>
</dbReference>
<dbReference type="PANTHER" id="PTHR32071">
    <property type="entry name" value="TRANSCRIPTIONAL REGULATORY PROTEIN"/>
    <property type="match status" value="1"/>
</dbReference>
<dbReference type="Pfam" id="PF00158">
    <property type="entry name" value="Sigma54_activat"/>
    <property type="match status" value="1"/>
</dbReference>
<dbReference type="CDD" id="cd00009">
    <property type="entry name" value="AAA"/>
    <property type="match status" value="1"/>
</dbReference>
<dbReference type="InterPro" id="IPR036634">
    <property type="entry name" value="PRD_sf"/>
</dbReference>
<dbReference type="SUPFAM" id="SSF63520">
    <property type="entry name" value="PTS-regulatory domain, PRD"/>
    <property type="match status" value="1"/>
</dbReference>
<dbReference type="Gene3D" id="3.40.50.510">
    <property type="entry name" value="Phosphotransferase system, mannose-type IIA component"/>
    <property type="match status" value="1"/>
</dbReference>
<evidence type="ECO:0000259" key="4">
    <source>
        <dbReference type="PROSITE" id="PS50045"/>
    </source>
</evidence>
<dbReference type="Gene3D" id="1.10.10.60">
    <property type="entry name" value="Homeodomain-like"/>
    <property type="match status" value="1"/>
</dbReference>
<dbReference type="GO" id="GO:0006355">
    <property type="term" value="P:regulation of DNA-templated transcription"/>
    <property type="evidence" value="ECO:0007669"/>
    <property type="project" value="InterPro"/>
</dbReference>
<dbReference type="Gene3D" id="1.10.1790.10">
    <property type="entry name" value="PRD domain"/>
    <property type="match status" value="1"/>
</dbReference>
<dbReference type="eggNOG" id="COG1221">
    <property type="taxonomic scope" value="Bacteria"/>
</dbReference>